<evidence type="ECO:0008006" key="6">
    <source>
        <dbReference type="Google" id="ProtNLM"/>
    </source>
</evidence>
<dbReference type="PANTHER" id="PTHR34580">
    <property type="match status" value="1"/>
</dbReference>
<dbReference type="Pfam" id="PF08279">
    <property type="entry name" value="HTH_11"/>
    <property type="match status" value="1"/>
</dbReference>
<gene>
    <name evidence="4" type="ORF">SE17_15140</name>
</gene>
<feature type="domain" description="WCX" evidence="3">
    <location>
        <begin position="226"/>
        <end position="303"/>
    </location>
</feature>
<dbReference type="InterPro" id="IPR026881">
    <property type="entry name" value="WYL_dom"/>
</dbReference>
<dbReference type="InterPro" id="IPR028349">
    <property type="entry name" value="PafC-like"/>
</dbReference>
<dbReference type="InterPro" id="IPR051534">
    <property type="entry name" value="CBASS_pafABC_assoc_protein"/>
</dbReference>
<dbReference type="InterPro" id="IPR057727">
    <property type="entry name" value="WCX_dom"/>
</dbReference>
<evidence type="ECO:0000313" key="4">
    <source>
        <dbReference type="EMBL" id="KPV52498.1"/>
    </source>
</evidence>
<dbReference type="Pfam" id="PF25583">
    <property type="entry name" value="WCX"/>
    <property type="match status" value="1"/>
</dbReference>
<dbReference type="Pfam" id="PF13280">
    <property type="entry name" value="WYL"/>
    <property type="match status" value="1"/>
</dbReference>
<comment type="caution">
    <text evidence="4">The sequence shown here is derived from an EMBL/GenBank/DDBJ whole genome shotgun (WGS) entry which is preliminary data.</text>
</comment>
<dbReference type="PROSITE" id="PS52050">
    <property type="entry name" value="WYL"/>
    <property type="match status" value="1"/>
</dbReference>
<evidence type="ECO:0000259" key="2">
    <source>
        <dbReference type="Pfam" id="PF13280"/>
    </source>
</evidence>
<protein>
    <recommendedName>
        <fullName evidence="6">HTH deoR-type domain-containing protein</fullName>
    </recommendedName>
</protein>
<dbReference type="SUPFAM" id="SSF46785">
    <property type="entry name" value="Winged helix' DNA-binding domain"/>
    <property type="match status" value="1"/>
</dbReference>
<dbReference type="EMBL" id="LJCR01000525">
    <property type="protein sequence ID" value="KPV52498.1"/>
    <property type="molecule type" value="Genomic_DNA"/>
</dbReference>
<keyword evidence="5" id="KW-1185">Reference proteome</keyword>
<dbReference type="InterPro" id="IPR036388">
    <property type="entry name" value="WH-like_DNA-bd_sf"/>
</dbReference>
<dbReference type="Proteomes" id="UP000050509">
    <property type="component" value="Unassembled WGS sequence"/>
</dbReference>
<dbReference type="PIRSF" id="PIRSF016838">
    <property type="entry name" value="PafC"/>
    <property type="match status" value="1"/>
</dbReference>
<reference evidence="4 5" key="1">
    <citation type="submission" date="2015-09" db="EMBL/GenBank/DDBJ databases">
        <title>Draft genome sequence of Kouleothrix aurantiaca JCM 19913.</title>
        <authorList>
            <person name="Hemp J."/>
        </authorList>
    </citation>
    <scope>NUCLEOTIDE SEQUENCE [LARGE SCALE GENOMIC DNA]</scope>
    <source>
        <strain evidence="4 5">COM-B</strain>
    </source>
</reference>
<feature type="domain" description="WYL" evidence="2">
    <location>
        <begin position="138"/>
        <end position="202"/>
    </location>
</feature>
<dbReference type="InterPro" id="IPR036390">
    <property type="entry name" value="WH_DNA-bd_sf"/>
</dbReference>
<proteinExistence type="predicted"/>
<dbReference type="PANTHER" id="PTHR34580:SF1">
    <property type="entry name" value="PROTEIN PAFC"/>
    <property type="match status" value="1"/>
</dbReference>
<accession>A0A0P9DA57</accession>
<feature type="domain" description="Helix-turn-helix type 11" evidence="1">
    <location>
        <begin position="7"/>
        <end position="59"/>
    </location>
</feature>
<evidence type="ECO:0000313" key="5">
    <source>
        <dbReference type="Proteomes" id="UP000050509"/>
    </source>
</evidence>
<dbReference type="AlphaFoldDB" id="A0A0P9DA57"/>
<evidence type="ECO:0000259" key="3">
    <source>
        <dbReference type="Pfam" id="PF25583"/>
    </source>
</evidence>
<dbReference type="InterPro" id="IPR013196">
    <property type="entry name" value="HTH_11"/>
</dbReference>
<evidence type="ECO:0000259" key="1">
    <source>
        <dbReference type="Pfam" id="PF08279"/>
    </source>
</evidence>
<dbReference type="PATRIC" id="fig|186479.3.peg.8829"/>
<sequence length="315" mass="34547">MNRIDRMTAIVLLLQERPRTANSIAEQFEVSRRTILRDVQALCEIGVPVVAREGVGGGYSLPLDYTIAPPQLNARESFLLLLALESIARLADAPFAAERATLLAKLRALLPPAQLAEVGQLLSAVAIDTPRREQRAPWLDRVVAAAQAGEWLRVEYQSAARTSALHILPLQVSAQGGFWYCRAFAHEPAEERTFRVDRIRSVAAPAPDFVPAARLAPKPYSHPDHPEVRASLTPRGVALVESEPQLGQQIARQPGGSGCLQFRCPPSELAWYARYFAGLGAEAEVHAPPELRDAIARHARALLERYAAPQKEETA</sequence>
<dbReference type="Gene3D" id="1.10.10.10">
    <property type="entry name" value="Winged helix-like DNA-binding domain superfamily/Winged helix DNA-binding domain"/>
    <property type="match status" value="1"/>
</dbReference>
<organism evidence="4 5">
    <name type="scientific">Kouleothrix aurantiaca</name>
    <dbReference type="NCBI Taxonomy" id="186479"/>
    <lineage>
        <taxon>Bacteria</taxon>
        <taxon>Bacillati</taxon>
        <taxon>Chloroflexota</taxon>
        <taxon>Chloroflexia</taxon>
        <taxon>Chloroflexales</taxon>
        <taxon>Roseiflexineae</taxon>
        <taxon>Roseiflexaceae</taxon>
        <taxon>Kouleothrix</taxon>
    </lineage>
</organism>
<name>A0A0P9DA57_9CHLR</name>